<name>A0ABS2KYK8_9NOCA</name>
<comment type="caution">
    <text evidence="1">The sequence shown here is derived from an EMBL/GenBank/DDBJ whole genome shotgun (WGS) entry which is preliminary data.</text>
</comment>
<reference evidence="1 2" key="1">
    <citation type="submission" date="2021-01" db="EMBL/GenBank/DDBJ databases">
        <title>Genomics of switchgrass bacterial isolates.</title>
        <authorList>
            <person name="Shade A."/>
        </authorList>
    </citation>
    <scope>NUCLEOTIDE SEQUENCE [LARGE SCALE GENOMIC DNA]</scope>
    <source>
        <strain evidence="1 2">PvP111</strain>
    </source>
</reference>
<keyword evidence="2" id="KW-1185">Reference proteome</keyword>
<dbReference type="RefSeq" id="WP_204869697.1">
    <property type="nucleotide sequence ID" value="NZ_JAFBBK010000001.1"/>
</dbReference>
<dbReference type="EMBL" id="JAFBBK010000001">
    <property type="protein sequence ID" value="MBM7417028.1"/>
    <property type="molecule type" value="Genomic_DNA"/>
</dbReference>
<gene>
    <name evidence="1" type="ORF">JOE42_003761</name>
</gene>
<evidence type="ECO:0000313" key="1">
    <source>
        <dbReference type="EMBL" id="MBM7417028.1"/>
    </source>
</evidence>
<dbReference type="Proteomes" id="UP000703038">
    <property type="component" value="Unassembled WGS sequence"/>
</dbReference>
<protein>
    <submittedName>
        <fullName evidence="1">Uncharacterized protein</fullName>
    </submittedName>
</protein>
<organism evidence="1 2">
    <name type="scientific">Rhodococcoides corynebacterioides</name>
    <dbReference type="NCBI Taxonomy" id="53972"/>
    <lineage>
        <taxon>Bacteria</taxon>
        <taxon>Bacillati</taxon>
        <taxon>Actinomycetota</taxon>
        <taxon>Actinomycetes</taxon>
        <taxon>Mycobacteriales</taxon>
        <taxon>Nocardiaceae</taxon>
        <taxon>Rhodococcoides</taxon>
    </lineage>
</organism>
<proteinExistence type="predicted"/>
<evidence type="ECO:0000313" key="2">
    <source>
        <dbReference type="Proteomes" id="UP000703038"/>
    </source>
</evidence>
<accession>A0ABS2KYK8</accession>
<sequence length="54" mass="6130">MSTVLLQERYERLVTDRRSAIARDAPPDDVVSVSNECTRVRRELDRRAGRSVAG</sequence>